<reference evidence="14" key="2">
    <citation type="submission" date="2025-08" db="UniProtKB">
        <authorList>
            <consortium name="Ensembl"/>
        </authorList>
    </citation>
    <scope>IDENTIFICATION</scope>
</reference>
<keyword evidence="10" id="KW-0539">Nucleus</keyword>
<evidence type="ECO:0000256" key="1">
    <source>
        <dbReference type="ARBA" id="ARBA00003767"/>
    </source>
</evidence>
<feature type="domain" description="C2H2-type" evidence="13">
    <location>
        <begin position="94"/>
        <end position="121"/>
    </location>
</feature>
<feature type="domain" description="C2H2-type" evidence="13">
    <location>
        <begin position="178"/>
        <end position="205"/>
    </location>
</feature>
<dbReference type="Gene3D" id="3.30.160.60">
    <property type="entry name" value="Classic Zinc Finger"/>
    <property type="match status" value="6"/>
</dbReference>
<dbReference type="PROSITE" id="PS50157">
    <property type="entry name" value="ZINC_FINGER_C2H2_2"/>
    <property type="match status" value="5"/>
</dbReference>
<feature type="domain" description="C2H2-type" evidence="13">
    <location>
        <begin position="122"/>
        <end position="149"/>
    </location>
</feature>
<dbReference type="PROSITE" id="PS00028">
    <property type="entry name" value="ZINC_FINGER_C2H2_1"/>
    <property type="match status" value="5"/>
</dbReference>
<comment type="function">
    <text evidence="1">May be involved in transcriptional regulation.</text>
</comment>
<name>A0A803STW4_ANOCA</name>
<evidence type="ECO:0000256" key="3">
    <source>
        <dbReference type="ARBA" id="ARBA00006991"/>
    </source>
</evidence>
<dbReference type="GO" id="GO:0003700">
    <property type="term" value="F:DNA-binding transcription factor activity"/>
    <property type="evidence" value="ECO:0000318"/>
    <property type="project" value="GO_Central"/>
</dbReference>
<evidence type="ECO:0000256" key="4">
    <source>
        <dbReference type="ARBA" id="ARBA00022723"/>
    </source>
</evidence>
<dbReference type="SUPFAM" id="SSF57667">
    <property type="entry name" value="beta-beta-alpha zinc fingers"/>
    <property type="match status" value="3"/>
</dbReference>
<keyword evidence="7" id="KW-0862">Zinc</keyword>
<evidence type="ECO:0000259" key="13">
    <source>
        <dbReference type="PROSITE" id="PS50157"/>
    </source>
</evidence>
<keyword evidence="8" id="KW-0805">Transcription regulation</keyword>
<dbReference type="FunFam" id="3.30.160.60:FF:002343">
    <property type="entry name" value="Zinc finger protein 33A"/>
    <property type="match status" value="1"/>
</dbReference>
<protein>
    <recommendedName>
        <fullName evidence="13">C2H2-type domain-containing protein</fullName>
    </recommendedName>
</protein>
<accession>A0A803STW4</accession>
<sequence>MGLKLDLGDHKMGGGSSIPLRENEEDTPQPMDPTTVDPGELPEMLLEESTDSLDFEHPSAPRGDLEAPGDAFAGPIPLNYENGPSGIHLDDRPFKCDGCGKSFRHSSSLLTHRRLHTGEKPYKCTDCGKSFNTSSALIVHRRTHTGEKSYVCSDCGRCFSEGSVLIKHWRIHTGEKPYKCSLCGRGFRQSSQLRAHERTHTGEKPYECRDCGKCFSTSSNLSAHQRTHTGEKPYICTECDRRFECSLFSTFQVTQSFMCPGGSFSSDISHRLRFRVLT</sequence>
<dbReference type="PANTHER" id="PTHR14003:SF23">
    <property type="entry name" value="ZINC FINGER PROTEIN 143"/>
    <property type="match status" value="1"/>
</dbReference>
<dbReference type="GO" id="GO:0006357">
    <property type="term" value="P:regulation of transcription by RNA polymerase II"/>
    <property type="evidence" value="ECO:0000318"/>
    <property type="project" value="GO_Central"/>
</dbReference>
<evidence type="ECO:0000313" key="15">
    <source>
        <dbReference type="Proteomes" id="UP000001646"/>
    </source>
</evidence>
<evidence type="ECO:0000256" key="5">
    <source>
        <dbReference type="ARBA" id="ARBA00022737"/>
    </source>
</evidence>
<dbReference type="FunFam" id="3.30.160.60:FF:000258">
    <property type="entry name" value="zinc finger and SCAN domain-containing protein 29 isoform X2"/>
    <property type="match status" value="1"/>
</dbReference>
<keyword evidence="4" id="KW-0479">Metal-binding</keyword>
<evidence type="ECO:0000256" key="11">
    <source>
        <dbReference type="PROSITE-ProRule" id="PRU00042"/>
    </source>
</evidence>
<dbReference type="GO" id="GO:0005634">
    <property type="term" value="C:nucleus"/>
    <property type="evidence" value="ECO:0007669"/>
    <property type="project" value="UniProtKB-SubCell"/>
</dbReference>
<evidence type="ECO:0000256" key="9">
    <source>
        <dbReference type="ARBA" id="ARBA00023163"/>
    </source>
</evidence>
<reference evidence="14" key="3">
    <citation type="submission" date="2025-09" db="UniProtKB">
        <authorList>
            <consortium name="Ensembl"/>
        </authorList>
    </citation>
    <scope>IDENTIFICATION</scope>
</reference>
<evidence type="ECO:0000256" key="6">
    <source>
        <dbReference type="ARBA" id="ARBA00022771"/>
    </source>
</evidence>
<dbReference type="FunFam" id="3.30.160.60:FF:000269">
    <property type="entry name" value="Zinc finger protein 287"/>
    <property type="match status" value="1"/>
</dbReference>
<evidence type="ECO:0000256" key="12">
    <source>
        <dbReference type="SAM" id="MobiDB-lite"/>
    </source>
</evidence>
<dbReference type="GO" id="GO:0008270">
    <property type="term" value="F:zinc ion binding"/>
    <property type="evidence" value="ECO:0007669"/>
    <property type="project" value="UniProtKB-KW"/>
</dbReference>
<comment type="similarity">
    <text evidence="3">Belongs to the krueppel C2H2-type zinc-finger protein family.</text>
</comment>
<dbReference type="InParanoid" id="A0A803STW4"/>
<dbReference type="Ensembl" id="ENSACAT00000044976.1">
    <property type="protein sequence ID" value="ENSACAP00000026404.1"/>
    <property type="gene ID" value="ENSACAG00000040616.1"/>
</dbReference>
<comment type="subcellular location">
    <subcellularLocation>
        <location evidence="2">Nucleus</location>
    </subcellularLocation>
</comment>
<evidence type="ECO:0000256" key="8">
    <source>
        <dbReference type="ARBA" id="ARBA00023015"/>
    </source>
</evidence>
<feature type="region of interest" description="Disordered" evidence="12">
    <location>
        <begin position="1"/>
        <end position="64"/>
    </location>
</feature>
<dbReference type="AlphaFoldDB" id="A0A803STW4"/>
<feature type="compositionally biased region" description="Basic and acidic residues" evidence="12">
    <location>
        <begin position="54"/>
        <end position="64"/>
    </location>
</feature>
<dbReference type="InterPro" id="IPR013087">
    <property type="entry name" value="Znf_C2H2_type"/>
</dbReference>
<reference evidence="14 15" key="1">
    <citation type="submission" date="2009-12" db="EMBL/GenBank/DDBJ databases">
        <title>The Genome Sequence of Anolis carolinensis (Green Anole Lizard).</title>
        <authorList>
            <consortium name="The Genome Sequencing Platform"/>
            <person name="Di Palma F."/>
            <person name="Alfoldi J."/>
            <person name="Heiman D."/>
            <person name="Young S."/>
            <person name="Grabherr M."/>
            <person name="Johnson J."/>
            <person name="Lander E.S."/>
            <person name="Lindblad-Toh K."/>
        </authorList>
    </citation>
    <scope>NUCLEOTIDE SEQUENCE [LARGE SCALE GENOMIC DNA]</scope>
    <source>
        <strain evidence="14 15">JBL SC #1</strain>
    </source>
</reference>
<evidence type="ECO:0000256" key="10">
    <source>
        <dbReference type="ARBA" id="ARBA00023242"/>
    </source>
</evidence>
<dbReference type="PANTHER" id="PTHR14003">
    <property type="entry name" value="TRANSCRIPTIONAL REPRESSOR PROTEIN YY"/>
    <property type="match status" value="1"/>
</dbReference>
<keyword evidence="5" id="KW-0677">Repeat</keyword>
<dbReference type="Pfam" id="PF00096">
    <property type="entry name" value="zf-C2H2"/>
    <property type="match status" value="5"/>
</dbReference>
<organism evidence="14 15">
    <name type="scientific">Anolis carolinensis</name>
    <name type="common">Green anole</name>
    <name type="synonym">American chameleon</name>
    <dbReference type="NCBI Taxonomy" id="28377"/>
    <lineage>
        <taxon>Eukaryota</taxon>
        <taxon>Metazoa</taxon>
        <taxon>Chordata</taxon>
        <taxon>Craniata</taxon>
        <taxon>Vertebrata</taxon>
        <taxon>Euteleostomi</taxon>
        <taxon>Lepidosauria</taxon>
        <taxon>Squamata</taxon>
        <taxon>Bifurcata</taxon>
        <taxon>Unidentata</taxon>
        <taxon>Episquamata</taxon>
        <taxon>Toxicofera</taxon>
        <taxon>Iguania</taxon>
        <taxon>Dactyloidae</taxon>
        <taxon>Anolis</taxon>
    </lineage>
</organism>
<dbReference type="FunFam" id="3.30.160.60:FF:000017">
    <property type="entry name" value="zinc finger protein 62 homolog"/>
    <property type="match status" value="1"/>
</dbReference>
<evidence type="ECO:0000256" key="2">
    <source>
        <dbReference type="ARBA" id="ARBA00004123"/>
    </source>
</evidence>
<feature type="compositionally biased region" description="Basic and acidic residues" evidence="12">
    <location>
        <begin position="1"/>
        <end position="12"/>
    </location>
</feature>
<feature type="domain" description="C2H2-type" evidence="13">
    <location>
        <begin position="206"/>
        <end position="233"/>
    </location>
</feature>
<proteinExistence type="inferred from homology"/>
<evidence type="ECO:0000313" key="14">
    <source>
        <dbReference type="Ensembl" id="ENSACAP00000026404.1"/>
    </source>
</evidence>
<dbReference type="GO" id="GO:0000978">
    <property type="term" value="F:RNA polymerase II cis-regulatory region sequence-specific DNA binding"/>
    <property type="evidence" value="ECO:0000318"/>
    <property type="project" value="GO_Central"/>
</dbReference>
<dbReference type="SMART" id="SM00355">
    <property type="entry name" value="ZnF_C2H2"/>
    <property type="match status" value="5"/>
</dbReference>
<dbReference type="Proteomes" id="UP000001646">
    <property type="component" value="Chromosome 2"/>
</dbReference>
<dbReference type="InterPro" id="IPR036236">
    <property type="entry name" value="Znf_C2H2_sf"/>
</dbReference>
<keyword evidence="15" id="KW-1185">Reference proteome</keyword>
<evidence type="ECO:0000256" key="7">
    <source>
        <dbReference type="ARBA" id="ARBA00022833"/>
    </source>
</evidence>
<dbReference type="FunFam" id="3.30.160.60:FF:000446">
    <property type="entry name" value="Zinc finger protein"/>
    <property type="match status" value="1"/>
</dbReference>
<keyword evidence="9" id="KW-0804">Transcription</keyword>
<keyword evidence="6 11" id="KW-0863">Zinc-finger</keyword>
<dbReference type="FunFam" id="3.30.160.60:FF:000135">
    <property type="entry name" value="Zinc finger protein 358"/>
    <property type="match status" value="1"/>
</dbReference>
<feature type="domain" description="C2H2-type" evidence="13">
    <location>
        <begin position="150"/>
        <end position="177"/>
    </location>
</feature>
<dbReference type="GeneTree" id="ENSGT01150000286971"/>